<feature type="transmembrane region" description="Helical" evidence="9">
    <location>
        <begin position="382"/>
        <end position="403"/>
    </location>
</feature>
<feature type="transmembrane region" description="Helical" evidence="9">
    <location>
        <begin position="483"/>
        <end position="500"/>
    </location>
</feature>
<name>A0A5J6F8J1_9ACTN</name>
<evidence type="ECO:0000256" key="6">
    <source>
        <dbReference type="ARBA" id="ARBA00023136"/>
    </source>
</evidence>
<accession>A0A5J6F8J1</accession>
<feature type="transmembrane region" description="Helical" evidence="9">
    <location>
        <begin position="520"/>
        <end position="539"/>
    </location>
</feature>
<feature type="region of interest" description="Disordered" evidence="8">
    <location>
        <begin position="1"/>
        <end position="57"/>
    </location>
</feature>
<dbReference type="GO" id="GO:0046677">
    <property type="term" value="P:response to antibiotic"/>
    <property type="evidence" value="ECO:0007669"/>
    <property type="project" value="UniProtKB-KW"/>
</dbReference>
<feature type="transmembrane region" description="Helical" evidence="9">
    <location>
        <begin position="153"/>
        <end position="172"/>
    </location>
</feature>
<feature type="transmembrane region" description="Helical" evidence="9">
    <location>
        <begin position="308"/>
        <end position="329"/>
    </location>
</feature>
<dbReference type="Proteomes" id="UP000326178">
    <property type="component" value="Chromosome"/>
</dbReference>
<feature type="transmembrane region" description="Helical" evidence="9">
    <location>
        <begin position="125"/>
        <end position="141"/>
    </location>
</feature>
<dbReference type="InterPro" id="IPR020846">
    <property type="entry name" value="MFS_dom"/>
</dbReference>
<keyword evidence="7" id="KW-0046">Antibiotic resistance</keyword>
<evidence type="ECO:0000256" key="7">
    <source>
        <dbReference type="ARBA" id="ARBA00023251"/>
    </source>
</evidence>
<dbReference type="PANTHER" id="PTHR42718">
    <property type="entry name" value="MAJOR FACILITATOR SUPERFAMILY MULTIDRUG TRANSPORTER MFSC"/>
    <property type="match status" value="1"/>
</dbReference>
<dbReference type="Pfam" id="PF07690">
    <property type="entry name" value="MFS_1"/>
    <property type="match status" value="1"/>
</dbReference>
<keyword evidence="4 9" id="KW-0812">Transmembrane</keyword>
<proteinExistence type="predicted"/>
<evidence type="ECO:0000313" key="12">
    <source>
        <dbReference type="Proteomes" id="UP000326178"/>
    </source>
</evidence>
<keyword evidence="5 9" id="KW-1133">Transmembrane helix</keyword>
<sequence length="557" mass="56241">MASSPRGISAGRAGRRDSPYGNRTVGHPSAGAVEPLSTASGASTGSPPRADPRSVTAAQCARMTVTDRTRDTAPPPGAVGGRRLRLVLAACCLGQFMNVLDASVVNVALPVIAGDLGFDQHNLHLVNNAYTVVVCGFLLLGGRLADLFGQRRVFLLGVGLFTLASVVGGAAHDPVTLVLARAFQGLGAAVMTPATLTVLGTTFTEPAARAKAFGWWSAVSGAAGAVGVLAGGVIIEYFSWRWIFLVNAPIGVLLFAAVRWSVPETGPRRNGPGRGLDLPGALTVTSGLMATVYGVAESHTYGWGSARVLGPLVCGVALLAAFVVIQATYARDPLVPLGVFRNRSVAAANAVAFFGIAALFSTFYFFTLVLQQVLGYSPLHTGLSYLPLSLGIALGGWGVARLVPRAGPRPILLGGLGLSGAALFWLSAVDAGSGYTGDVLGPAALLGFGMGAVLNATTNAATAGLPPHQAGLASGLLNTTRQLGSAAGLVVLAALATARIDGRAAEGAAPADALASGYGLALTGAALFAVAGFVAALFVPVRKRPALHEGGGGRAAA</sequence>
<dbReference type="GO" id="GO:0022857">
    <property type="term" value="F:transmembrane transporter activity"/>
    <property type="evidence" value="ECO:0007669"/>
    <property type="project" value="InterPro"/>
</dbReference>
<feature type="domain" description="Major facilitator superfamily (MFS) profile" evidence="10">
    <location>
        <begin position="87"/>
        <end position="543"/>
    </location>
</feature>
<feature type="transmembrane region" description="Helical" evidence="9">
    <location>
        <begin position="213"/>
        <end position="234"/>
    </location>
</feature>
<dbReference type="Gene3D" id="1.20.1250.20">
    <property type="entry name" value="MFS general substrate transporter like domains"/>
    <property type="match status" value="1"/>
</dbReference>
<feature type="transmembrane region" description="Helical" evidence="9">
    <location>
        <begin position="240"/>
        <end position="258"/>
    </location>
</feature>
<dbReference type="CDD" id="cd17321">
    <property type="entry name" value="MFS_MMR_MDR_like"/>
    <property type="match status" value="1"/>
</dbReference>
<dbReference type="GO" id="GO:0005886">
    <property type="term" value="C:plasma membrane"/>
    <property type="evidence" value="ECO:0007669"/>
    <property type="project" value="UniProtKB-SubCell"/>
</dbReference>
<keyword evidence="12" id="KW-1185">Reference proteome</keyword>
<dbReference type="InterPro" id="IPR004638">
    <property type="entry name" value="EmrB-like"/>
</dbReference>
<feature type="transmembrane region" description="Helical" evidence="9">
    <location>
        <begin position="86"/>
        <end position="113"/>
    </location>
</feature>
<evidence type="ECO:0000256" key="4">
    <source>
        <dbReference type="ARBA" id="ARBA00022692"/>
    </source>
</evidence>
<evidence type="ECO:0000313" key="11">
    <source>
        <dbReference type="EMBL" id="QEU72333.1"/>
    </source>
</evidence>
<feature type="transmembrane region" description="Helical" evidence="9">
    <location>
        <begin position="410"/>
        <end position="428"/>
    </location>
</feature>
<organism evidence="11 12">
    <name type="scientific">Streptomyces nitrosporeus</name>
    <dbReference type="NCBI Taxonomy" id="28894"/>
    <lineage>
        <taxon>Bacteria</taxon>
        <taxon>Bacillati</taxon>
        <taxon>Actinomycetota</taxon>
        <taxon>Actinomycetes</taxon>
        <taxon>Kitasatosporales</taxon>
        <taxon>Streptomycetaceae</taxon>
        <taxon>Streptomyces</taxon>
    </lineage>
</organism>
<dbReference type="PANTHER" id="PTHR42718:SF46">
    <property type="entry name" value="BLR6921 PROTEIN"/>
    <property type="match status" value="1"/>
</dbReference>
<dbReference type="NCBIfam" id="TIGR00711">
    <property type="entry name" value="efflux_EmrB"/>
    <property type="match status" value="1"/>
</dbReference>
<dbReference type="Gene3D" id="1.20.1720.10">
    <property type="entry name" value="Multidrug resistance protein D"/>
    <property type="match status" value="1"/>
</dbReference>
<feature type="compositionally biased region" description="Polar residues" evidence="8">
    <location>
        <begin position="37"/>
        <end position="46"/>
    </location>
</feature>
<dbReference type="EMBL" id="CP023702">
    <property type="protein sequence ID" value="QEU72333.1"/>
    <property type="molecule type" value="Genomic_DNA"/>
</dbReference>
<dbReference type="OrthoDB" id="4325372at2"/>
<keyword evidence="2" id="KW-0813">Transport</keyword>
<dbReference type="AlphaFoldDB" id="A0A5J6F8J1"/>
<keyword evidence="3" id="KW-1003">Cell membrane</keyword>
<keyword evidence="6 9" id="KW-0472">Membrane</keyword>
<dbReference type="SUPFAM" id="SSF103473">
    <property type="entry name" value="MFS general substrate transporter"/>
    <property type="match status" value="1"/>
</dbReference>
<evidence type="ECO:0000256" key="9">
    <source>
        <dbReference type="SAM" id="Phobius"/>
    </source>
</evidence>
<evidence type="ECO:0000256" key="3">
    <source>
        <dbReference type="ARBA" id="ARBA00022475"/>
    </source>
</evidence>
<protein>
    <submittedName>
        <fullName evidence="11">DHA2 family efflux MFS transporter permease subunit</fullName>
    </submittedName>
</protein>
<feature type="transmembrane region" description="Helical" evidence="9">
    <location>
        <begin position="278"/>
        <end position="296"/>
    </location>
</feature>
<gene>
    <name evidence="11" type="ORF">CP967_10350</name>
</gene>
<dbReference type="PROSITE" id="PS50850">
    <property type="entry name" value="MFS"/>
    <property type="match status" value="1"/>
</dbReference>
<dbReference type="InterPro" id="IPR036259">
    <property type="entry name" value="MFS_trans_sf"/>
</dbReference>
<evidence type="ECO:0000256" key="8">
    <source>
        <dbReference type="SAM" id="MobiDB-lite"/>
    </source>
</evidence>
<dbReference type="InterPro" id="IPR011701">
    <property type="entry name" value="MFS"/>
</dbReference>
<dbReference type="PRINTS" id="PR01036">
    <property type="entry name" value="TCRTETB"/>
</dbReference>
<feature type="transmembrane region" description="Helical" evidence="9">
    <location>
        <begin position="440"/>
        <end position="462"/>
    </location>
</feature>
<evidence type="ECO:0000256" key="2">
    <source>
        <dbReference type="ARBA" id="ARBA00022448"/>
    </source>
</evidence>
<feature type="transmembrane region" description="Helical" evidence="9">
    <location>
        <begin position="350"/>
        <end position="370"/>
    </location>
</feature>
<reference evidence="11 12" key="1">
    <citation type="submission" date="2017-09" db="EMBL/GenBank/DDBJ databases">
        <authorList>
            <person name="Lee N."/>
            <person name="Cho B.-K."/>
        </authorList>
    </citation>
    <scope>NUCLEOTIDE SEQUENCE [LARGE SCALE GENOMIC DNA]</scope>
    <source>
        <strain evidence="11 12">ATCC 12769</strain>
    </source>
</reference>
<comment type="subcellular location">
    <subcellularLocation>
        <location evidence="1">Cell membrane</location>
        <topology evidence="1">Multi-pass membrane protein</topology>
    </subcellularLocation>
</comment>
<evidence type="ECO:0000256" key="5">
    <source>
        <dbReference type="ARBA" id="ARBA00022989"/>
    </source>
</evidence>
<evidence type="ECO:0000259" key="10">
    <source>
        <dbReference type="PROSITE" id="PS50850"/>
    </source>
</evidence>
<dbReference type="KEGG" id="snk:CP967_10350"/>
<evidence type="ECO:0000256" key="1">
    <source>
        <dbReference type="ARBA" id="ARBA00004651"/>
    </source>
</evidence>
<feature type="transmembrane region" description="Helical" evidence="9">
    <location>
        <begin position="178"/>
        <end position="201"/>
    </location>
</feature>